<dbReference type="PANTHER" id="PTHR37422">
    <property type="entry name" value="TEICHURONIC ACID BIOSYNTHESIS PROTEIN TUAE"/>
    <property type="match status" value="1"/>
</dbReference>
<comment type="subcellular location">
    <subcellularLocation>
        <location evidence="1">Membrane</location>
        <topology evidence="1">Multi-pass membrane protein</topology>
    </subcellularLocation>
</comment>
<dbReference type="Pfam" id="PF04932">
    <property type="entry name" value="Wzy_C"/>
    <property type="match status" value="1"/>
</dbReference>
<organism evidence="7 8">
    <name type="scientific">Fibrobacter succinogenes</name>
    <name type="common">Bacteroides succinogenes</name>
    <dbReference type="NCBI Taxonomy" id="833"/>
    <lineage>
        <taxon>Bacteria</taxon>
        <taxon>Pseudomonadati</taxon>
        <taxon>Fibrobacterota</taxon>
        <taxon>Fibrobacteria</taxon>
        <taxon>Fibrobacterales</taxon>
        <taxon>Fibrobacteraceae</taxon>
        <taxon>Fibrobacter</taxon>
    </lineage>
</organism>
<proteinExistence type="predicted"/>
<reference evidence="7 8" key="1">
    <citation type="submission" date="2017-08" db="EMBL/GenBank/DDBJ databases">
        <authorList>
            <person name="de Groot N.N."/>
        </authorList>
    </citation>
    <scope>NUCLEOTIDE SEQUENCE [LARGE SCALE GENOMIC DNA]</scope>
    <source>
        <strain evidence="7 8">HM2</strain>
    </source>
</reference>
<evidence type="ECO:0000256" key="4">
    <source>
        <dbReference type="ARBA" id="ARBA00023136"/>
    </source>
</evidence>
<evidence type="ECO:0000256" key="5">
    <source>
        <dbReference type="SAM" id="Phobius"/>
    </source>
</evidence>
<accession>A0A380S6Y3</accession>
<feature type="transmembrane region" description="Helical" evidence="5">
    <location>
        <begin position="46"/>
        <end position="66"/>
    </location>
</feature>
<feature type="transmembrane region" description="Helical" evidence="5">
    <location>
        <begin position="78"/>
        <end position="100"/>
    </location>
</feature>
<dbReference type="RefSeq" id="WP_109573300.1">
    <property type="nucleotide sequence ID" value="NZ_UHJL01000003.1"/>
</dbReference>
<evidence type="ECO:0000259" key="6">
    <source>
        <dbReference type="Pfam" id="PF04932"/>
    </source>
</evidence>
<evidence type="ECO:0000256" key="2">
    <source>
        <dbReference type="ARBA" id="ARBA00022692"/>
    </source>
</evidence>
<dbReference type="InterPro" id="IPR051533">
    <property type="entry name" value="WaaL-like"/>
</dbReference>
<dbReference type="GO" id="GO:0016020">
    <property type="term" value="C:membrane"/>
    <property type="evidence" value="ECO:0007669"/>
    <property type="project" value="UniProtKB-SubCell"/>
</dbReference>
<dbReference type="Proteomes" id="UP000255423">
    <property type="component" value="Unassembled WGS sequence"/>
</dbReference>
<keyword evidence="4 5" id="KW-0472">Membrane</keyword>
<feature type="transmembrane region" description="Helical" evidence="5">
    <location>
        <begin position="201"/>
        <end position="218"/>
    </location>
</feature>
<evidence type="ECO:0000256" key="3">
    <source>
        <dbReference type="ARBA" id="ARBA00022989"/>
    </source>
</evidence>
<keyword evidence="2 5" id="KW-0812">Transmembrane</keyword>
<evidence type="ECO:0000256" key="1">
    <source>
        <dbReference type="ARBA" id="ARBA00004141"/>
    </source>
</evidence>
<feature type="transmembrane region" description="Helical" evidence="5">
    <location>
        <begin position="138"/>
        <end position="159"/>
    </location>
</feature>
<feature type="transmembrane region" description="Helical" evidence="5">
    <location>
        <begin position="225"/>
        <end position="242"/>
    </location>
</feature>
<keyword evidence="3 5" id="KW-1133">Transmembrane helix</keyword>
<feature type="domain" description="O-antigen ligase-related" evidence="6">
    <location>
        <begin position="233"/>
        <end position="382"/>
    </location>
</feature>
<dbReference type="AlphaFoldDB" id="A0A380S6Y3"/>
<feature type="transmembrane region" description="Helical" evidence="5">
    <location>
        <begin position="248"/>
        <end position="264"/>
    </location>
</feature>
<feature type="transmembrane region" description="Helical" evidence="5">
    <location>
        <begin position="405"/>
        <end position="431"/>
    </location>
</feature>
<evidence type="ECO:0000313" key="8">
    <source>
        <dbReference type="Proteomes" id="UP000255423"/>
    </source>
</evidence>
<name>A0A380S6Y3_FIBSU</name>
<feature type="transmembrane region" description="Helical" evidence="5">
    <location>
        <begin position="271"/>
        <end position="288"/>
    </location>
</feature>
<dbReference type="PANTHER" id="PTHR37422:SF17">
    <property type="entry name" value="O-ANTIGEN LIGASE"/>
    <property type="match status" value="1"/>
</dbReference>
<evidence type="ECO:0000313" key="7">
    <source>
        <dbReference type="EMBL" id="SUQ24969.1"/>
    </source>
</evidence>
<protein>
    <recommendedName>
        <fullName evidence="6">O-antigen ligase-related domain-containing protein</fullName>
    </recommendedName>
</protein>
<feature type="transmembrane region" description="Helical" evidence="5">
    <location>
        <begin position="374"/>
        <end position="393"/>
    </location>
</feature>
<dbReference type="InterPro" id="IPR007016">
    <property type="entry name" value="O-antigen_ligase-rel_domated"/>
</dbReference>
<sequence>MLSWLINIVILALGLSIIKDLKRGFCLALCARILIPEVARFQGFGINLAIYDVLILCMWVSFLWNLYKGRISLFDRKLPTGLFFFLIFYNLSSAILILLSADIIPQEEQFKYLLKSAFQESSYLIVGYFALRDADKKFFFDLFFIIAIAAGLYGIYAYMTSSNPYVMSIITTYSENIGYDEFFTEARGALKGRTFGTLTHPLAWGQLWGILLAFYAVISQQEQKPFWFNISFIALAMINILLCGSRSALIATGVFFLFFFISRNRSTRLKIVIAFFIFFVGLLSVPVSKFDNPYITYFKSAVFFWDDSYSRSVGINGSNADMRLEQLDEVVTIIAMFPIGGLGYNSTSLLEDHPLFERMRGFESVAFRKTLEQGWLGFLCFIISLTVYALWVIKIMPTKKERIFMAGYFSSYFASILVTGIQHTWIVFLLLPLLYSSNENQDAENLKDETGELNDQE</sequence>
<gene>
    <name evidence="7" type="ORF">SAMN05661053_2383</name>
</gene>
<dbReference type="EMBL" id="UHJL01000003">
    <property type="protein sequence ID" value="SUQ24969.1"/>
    <property type="molecule type" value="Genomic_DNA"/>
</dbReference>